<keyword evidence="1" id="KW-0677">Repeat</keyword>
<dbReference type="Proteomes" id="UP000237749">
    <property type="component" value="Unassembled WGS sequence"/>
</dbReference>
<accession>A0A2S6HTT5</accession>
<gene>
    <name evidence="3" type="ORF">BXY41_105300</name>
</gene>
<evidence type="ECO:0000256" key="1">
    <source>
        <dbReference type="ARBA" id="ARBA00022737"/>
    </source>
</evidence>
<dbReference type="RefSeq" id="WP_104437053.1">
    <property type="nucleotide sequence ID" value="NZ_PTJA01000005.1"/>
</dbReference>
<keyword evidence="4" id="KW-1185">Reference proteome</keyword>
<feature type="signal peptide" evidence="2">
    <location>
        <begin position="1"/>
        <end position="24"/>
    </location>
</feature>
<evidence type="ECO:0000313" key="3">
    <source>
        <dbReference type="EMBL" id="PPK81078.1"/>
    </source>
</evidence>
<sequence>MKKLIKVFVAASLLSISVASTAMAGTWKQGSDGWRWKEDDHTYTASAWKWIDSDKDGMAECYYFNEDGILVTNTMTPDGRTVNEDGAWTEDGIVRLRAANPSVAVQMKKKGALLYQDADKKSSSLPGQDINADIAMNLYYDWLQIPVIMNMQMKYHDINTPSMEFLSNSTVKTLGMEKVESSFYTGGCYYSNSKDSGKFKMKIGYEDMTKHLTLGGLTGQFWGFLDNVQIAQDQDGNSVMFYTTEADGLEQYLTKFYDKVWPTLSDSDYKITGVTGKAIINPDGYFSKEQILISMTINEDGETMGLDMSVDLDYKNPGQTVAIAFPSTEGFEEVVY</sequence>
<name>A0A2S6HTT5_9FIRM</name>
<dbReference type="OrthoDB" id="1864143at2"/>
<comment type="caution">
    <text evidence="3">The sequence shown here is derived from an EMBL/GenBank/DDBJ whole genome shotgun (WGS) entry which is preliminary data.</text>
</comment>
<protein>
    <recommendedName>
        <fullName evidence="5">MORN repeat protein</fullName>
    </recommendedName>
</protein>
<dbReference type="AlphaFoldDB" id="A0A2S6HTT5"/>
<organism evidence="3 4">
    <name type="scientific">Lacrimispora xylanisolvens</name>
    <dbReference type="NCBI Taxonomy" id="384636"/>
    <lineage>
        <taxon>Bacteria</taxon>
        <taxon>Bacillati</taxon>
        <taxon>Bacillota</taxon>
        <taxon>Clostridia</taxon>
        <taxon>Lachnospirales</taxon>
        <taxon>Lachnospiraceae</taxon>
        <taxon>Lacrimispora</taxon>
    </lineage>
</organism>
<dbReference type="Gene3D" id="2.10.270.10">
    <property type="entry name" value="Cholin Binding"/>
    <property type="match status" value="1"/>
</dbReference>
<reference evidence="3 4" key="1">
    <citation type="submission" date="2018-02" db="EMBL/GenBank/DDBJ databases">
        <title>Genomic Encyclopedia of Archaeal and Bacterial Type Strains, Phase II (KMG-II): from individual species to whole genera.</title>
        <authorList>
            <person name="Goeker M."/>
        </authorList>
    </citation>
    <scope>NUCLEOTIDE SEQUENCE [LARGE SCALE GENOMIC DNA]</scope>
    <source>
        <strain evidence="3 4">DSM 3808</strain>
    </source>
</reference>
<dbReference type="SUPFAM" id="SSF69360">
    <property type="entry name" value="Cell wall binding repeat"/>
    <property type="match status" value="1"/>
</dbReference>
<feature type="chain" id="PRO_5018187213" description="MORN repeat protein" evidence="2">
    <location>
        <begin position="25"/>
        <end position="336"/>
    </location>
</feature>
<keyword evidence="2" id="KW-0732">Signal</keyword>
<dbReference type="EMBL" id="PTJA01000005">
    <property type="protein sequence ID" value="PPK81078.1"/>
    <property type="molecule type" value="Genomic_DNA"/>
</dbReference>
<proteinExistence type="predicted"/>
<dbReference type="Pfam" id="PF19085">
    <property type="entry name" value="Choline_bind_2"/>
    <property type="match status" value="1"/>
</dbReference>
<evidence type="ECO:0000256" key="2">
    <source>
        <dbReference type="SAM" id="SignalP"/>
    </source>
</evidence>
<evidence type="ECO:0000313" key="4">
    <source>
        <dbReference type="Proteomes" id="UP000237749"/>
    </source>
</evidence>
<evidence type="ECO:0008006" key="5">
    <source>
        <dbReference type="Google" id="ProtNLM"/>
    </source>
</evidence>
<dbReference type="InterPro" id="IPR018337">
    <property type="entry name" value="Cell_wall/Cho-bd_repeat"/>
</dbReference>